<evidence type="ECO:0000256" key="9">
    <source>
        <dbReference type="SAM" id="MobiDB-lite"/>
    </source>
</evidence>
<evidence type="ECO:0000256" key="6">
    <source>
        <dbReference type="ARBA" id="ARBA00022490"/>
    </source>
</evidence>
<dbReference type="PANTHER" id="PTHR15641:SF1">
    <property type="entry name" value="ELONGATOR COMPLEX PROTEIN 5"/>
    <property type="match status" value="1"/>
</dbReference>
<comment type="pathway">
    <text evidence="3">tRNA modification; 5-methoxycarbonylmethyl-2-thiouridine-tRNA biosynthesis.</text>
</comment>
<protein>
    <recommendedName>
        <fullName evidence="5">Elongator complex protein 5</fullName>
    </recommendedName>
</protein>
<gene>
    <name evidence="10" type="ORF">NEZAVI_LOCUS14186</name>
</gene>
<evidence type="ECO:0000256" key="3">
    <source>
        <dbReference type="ARBA" id="ARBA00005043"/>
    </source>
</evidence>
<dbReference type="GO" id="GO:0033588">
    <property type="term" value="C:elongator holoenzyme complex"/>
    <property type="evidence" value="ECO:0007669"/>
    <property type="project" value="InterPro"/>
</dbReference>
<dbReference type="EMBL" id="OV725082">
    <property type="protein sequence ID" value="CAH1406191.1"/>
    <property type="molecule type" value="Genomic_DNA"/>
</dbReference>
<accession>A0A9P0HRP9</accession>
<comment type="subcellular location">
    <subcellularLocation>
        <location evidence="2">Cytoplasm</location>
    </subcellularLocation>
    <subcellularLocation>
        <location evidence="1">Nucleus</location>
    </subcellularLocation>
</comment>
<keyword evidence="8" id="KW-0539">Nucleus</keyword>
<keyword evidence="11" id="KW-1185">Reference proteome</keyword>
<evidence type="ECO:0000256" key="1">
    <source>
        <dbReference type="ARBA" id="ARBA00004123"/>
    </source>
</evidence>
<dbReference type="GO" id="GO:0005634">
    <property type="term" value="C:nucleus"/>
    <property type="evidence" value="ECO:0007669"/>
    <property type="project" value="UniProtKB-SubCell"/>
</dbReference>
<evidence type="ECO:0000256" key="2">
    <source>
        <dbReference type="ARBA" id="ARBA00004496"/>
    </source>
</evidence>
<feature type="region of interest" description="Disordered" evidence="9">
    <location>
        <begin position="263"/>
        <end position="287"/>
    </location>
</feature>
<evidence type="ECO:0000256" key="8">
    <source>
        <dbReference type="ARBA" id="ARBA00023242"/>
    </source>
</evidence>
<keyword evidence="6" id="KW-0963">Cytoplasm</keyword>
<dbReference type="AlphaFoldDB" id="A0A9P0HRP9"/>
<dbReference type="PANTHER" id="PTHR15641">
    <property type="entry name" value="ELONGATOR COMPLEX PROTEIN 5"/>
    <property type="match status" value="1"/>
</dbReference>
<dbReference type="Proteomes" id="UP001152798">
    <property type="component" value="Chromosome 6"/>
</dbReference>
<reference evidence="10" key="1">
    <citation type="submission" date="2022-01" db="EMBL/GenBank/DDBJ databases">
        <authorList>
            <person name="King R."/>
        </authorList>
    </citation>
    <scope>NUCLEOTIDE SEQUENCE</scope>
</reference>
<feature type="compositionally biased region" description="Acidic residues" evidence="9">
    <location>
        <begin position="271"/>
        <end position="287"/>
    </location>
</feature>
<keyword evidence="7" id="KW-0819">tRNA processing</keyword>
<evidence type="ECO:0000256" key="4">
    <source>
        <dbReference type="ARBA" id="ARBA00009567"/>
    </source>
</evidence>
<dbReference type="Gene3D" id="3.40.50.300">
    <property type="entry name" value="P-loop containing nucleotide triphosphate hydrolases"/>
    <property type="match status" value="1"/>
</dbReference>
<name>A0A9P0HRP9_NEZVI</name>
<dbReference type="InterPro" id="IPR027417">
    <property type="entry name" value="P-loop_NTPase"/>
</dbReference>
<sequence>MEKNMCSAGNTGWRKRSDFVIIKDNINFNGLAILKSFIEEGKARNVAIHLILSEYEVTNFDLSPNIVIHKYFPDPWRLLTINDDQKNFELMVDNIFNQSLTSGGPVLILIDSIASILNYVDLHTFCSCIRKLTTANNKDIPVAQVVTLLHSELLPEDSKEFKHLNYIATTQINLRLEPDKRTMLDLVYRQLNGKFQKETYSCQYNSTKELQYEIIKDPPKNKKPESDNILVKTTFKLTLEEKEKESRRQVILPYIKTSNKESKGRIYYEPDANDDWDDEDPDDDLEI</sequence>
<dbReference type="Pfam" id="PF10483">
    <property type="entry name" value="Elong_Iki1"/>
    <property type="match status" value="2"/>
</dbReference>
<organism evidence="10 11">
    <name type="scientific">Nezara viridula</name>
    <name type="common">Southern green stink bug</name>
    <name type="synonym">Cimex viridulus</name>
    <dbReference type="NCBI Taxonomy" id="85310"/>
    <lineage>
        <taxon>Eukaryota</taxon>
        <taxon>Metazoa</taxon>
        <taxon>Ecdysozoa</taxon>
        <taxon>Arthropoda</taxon>
        <taxon>Hexapoda</taxon>
        <taxon>Insecta</taxon>
        <taxon>Pterygota</taxon>
        <taxon>Neoptera</taxon>
        <taxon>Paraneoptera</taxon>
        <taxon>Hemiptera</taxon>
        <taxon>Heteroptera</taxon>
        <taxon>Panheteroptera</taxon>
        <taxon>Pentatomomorpha</taxon>
        <taxon>Pentatomoidea</taxon>
        <taxon>Pentatomidae</taxon>
        <taxon>Pentatominae</taxon>
        <taxon>Nezara</taxon>
    </lineage>
</organism>
<evidence type="ECO:0000313" key="11">
    <source>
        <dbReference type="Proteomes" id="UP001152798"/>
    </source>
</evidence>
<dbReference type="GO" id="GO:0002098">
    <property type="term" value="P:tRNA wobble uridine modification"/>
    <property type="evidence" value="ECO:0007669"/>
    <property type="project" value="InterPro"/>
</dbReference>
<dbReference type="GO" id="GO:0005829">
    <property type="term" value="C:cytosol"/>
    <property type="evidence" value="ECO:0007669"/>
    <property type="project" value="TreeGrafter"/>
</dbReference>
<dbReference type="OrthoDB" id="166907at2759"/>
<evidence type="ECO:0000256" key="5">
    <source>
        <dbReference type="ARBA" id="ARBA00020264"/>
    </source>
</evidence>
<dbReference type="InterPro" id="IPR019519">
    <property type="entry name" value="Elp5"/>
</dbReference>
<evidence type="ECO:0000256" key="7">
    <source>
        <dbReference type="ARBA" id="ARBA00022694"/>
    </source>
</evidence>
<comment type="similarity">
    <text evidence="4">Belongs to the ELP5 family.</text>
</comment>
<proteinExistence type="inferred from homology"/>
<evidence type="ECO:0000313" key="10">
    <source>
        <dbReference type="EMBL" id="CAH1406191.1"/>
    </source>
</evidence>
<dbReference type="GO" id="GO:0000049">
    <property type="term" value="F:tRNA binding"/>
    <property type="evidence" value="ECO:0007669"/>
    <property type="project" value="TreeGrafter"/>
</dbReference>